<sequence>MAIRSIPKGPPASGPGALDLYIRFLCESFIQLLPFDLFTLVESVDATDTTGSSKPEIVDVVRDQPAFKVYKPSSVASAAPPPPLPDDYFEPTAADLKAAQATLAARTQALVNAPLELRAVREAREQKKRERWPNTTIRIRFTDRTQLERTFPSTDKIRSVYAFVRDSLRDDVKPIKFILYQPPKRELKVSDPQVRDLTLGELQLAPSSVLLLKFVDESLNGSDVPAPLLPSILSQAVDLPARPDYDATPANRSETSTSIPSSSPAPTGGEKKIPKWFKLGIKK</sequence>
<dbReference type="GO" id="GO:0012506">
    <property type="term" value="C:vesicle membrane"/>
    <property type="evidence" value="ECO:0007669"/>
    <property type="project" value="TreeGrafter"/>
</dbReference>
<dbReference type="Proteomes" id="UP001063166">
    <property type="component" value="Unassembled WGS sequence"/>
</dbReference>
<evidence type="ECO:0000313" key="3">
    <source>
        <dbReference type="EMBL" id="GLB33647.1"/>
    </source>
</evidence>
<protein>
    <recommendedName>
        <fullName evidence="2">UBX domain-containing protein</fullName>
    </recommendedName>
</protein>
<dbReference type="GO" id="GO:0005737">
    <property type="term" value="C:cytoplasm"/>
    <property type="evidence" value="ECO:0007669"/>
    <property type="project" value="TreeGrafter"/>
</dbReference>
<dbReference type="Gene3D" id="3.10.20.90">
    <property type="entry name" value="Phosphatidylinositol 3-kinase Catalytic Subunit, Chain A, domain 1"/>
    <property type="match status" value="1"/>
</dbReference>
<dbReference type="EMBL" id="BRPK01000001">
    <property type="protein sequence ID" value="GLB33647.1"/>
    <property type="molecule type" value="Genomic_DNA"/>
</dbReference>
<comment type="caution">
    <text evidence="3">The sequence shown here is derived from an EMBL/GenBank/DDBJ whole genome shotgun (WGS) entry which is preliminary data.</text>
</comment>
<evidence type="ECO:0000256" key="1">
    <source>
        <dbReference type="SAM" id="MobiDB-lite"/>
    </source>
</evidence>
<gene>
    <name evidence="3" type="ORF">LshimejAT787_0105310</name>
</gene>
<dbReference type="InterPro" id="IPR029071">
    <property type="entry name" value="Ubiquitin-like_domsf"/>
</dbReference>
<feature type="region of interest" description="Disordered" evidence="1">
    <location>
        <begin position="243"/>
        <end position="283"/>
    </location>
</feature>
<reference evidence="3" key="1">
    <citation type="submission" date="2022-07" db="EMBL/GenBank/DDBJ databases">
        <title>The genome of Lyophyllum shimeji provides insight into the initial evolution of ectomycorrhizal fungal genome.</title>
        <authorList>
            <person name="Kobayashi Y."/>
            <person name="Shibata T."/>
            <person name="Hirakawa H."/>
            <person name="Shigenobu S."/>
            <person name="Nishiyama T."/>
            <person name="Yamada A."/>
            <person name="Hasebe M."/>
            <person name="Kawaguchi M."/>
        </authorList>
    </citation>
    <scope>NUCLEOTIDE SEQUENCE</scope>
    <source>
        <strain evidence="3">AT787</strain>
    </source>
</reference>
<accession>A0A9P3PDU2</accession>
<dbReference type="GO" id="GO:0005634">
    <property type="term" value="C:nucleus"/>
    <property type="evidence" value="ECO:0007669"/>
    <property type="project" value="TreeGrafter"/>
</dbReference>
<feature type="domain" description="UBX" evidence="2">
    <location>
        <begin position="130"/>
        <end position="212"/>
    </location>
</feature>
<dbReference type="PANTHER" id="PTHR46467:SF1">
    <property type="entry name" value="TETHER CONTAINING UBX DOMAIN FOR GLUT4"/>
    <property type="match status" value="1"/>
</dbReference>
<evidence type="ECO:0000259" key="2">
    <source>
        <dbReference type="PROSITE" id="PS50033"/>
    </source>
</evidence>
<name>A0A9P3PDU2_LYOSH</name>
<dbReference type="SUPFAM" id="SSF54236">
    <property type="entry name" value="Ubiquitin-like"/>
    <property type="match status" value="1"/>
</dbReference>
<dbReference type="SMART" id="SM00166">
    <property type="entry name" value="UBX"/>
    <property type="match status" value="1"/>
</dbReference>
<dbReference type="PROSITE" id="PS50033">
    <property type="entry name" value="UBX"/>
    <property type="match status" value="1"/>
</dbReference>
<organism evidence="3 4">
    <name type="scientific">Lyophyllum shimeji</name>
    <name type="common">Hon-shimeji</name>
    <name type="synonym">Tricholoma shimeji</name>
    <dbReference type="NCBI Taxonomy" id="47721"/>
    <lineage>
        <taxon>Eukaryota</taxon>
        <taxon>Fungi</taxon>
        <taxon>Dikarya</taxon>
        <taxon>Basidiomycota</taxon>
        <taxon>Agaricomycotina</taxon>
        <taxon>Agaricomycetes</taxon>
        <taxon>Agaricomycetidae</taxon>
        <taxon>Agaricales</taxon>
        <taxon>Tricholomatineae</taxon>
        <taxon>Lyophyllaceae</taxon>
        <taxon>Lyophyllum</taxon>
    </lineage>
</organism>
<evidence type="ECO:0000313" key="4">
    <source>
        <dbReference type="Proteomes" id="UP001063166"/>
    </source>
</evidence>
<dbReference type="PANTHER" id="PTHR46467">
    <property type="entry name" value="TETHER CONTAINING UBX DOMAIN FOR GLUT4"/>
    <property type="match status" value="1"/>
</dbReference>
<dbReference type="Pfam" id="PF00789">
    <property type="entry name" value="UBX"/>
    <property type="match status" value="1"/>
</dbReference>
<dbReference type="AlphaFoldDB" id="A0A9P3PDU2"/>
<proteinExistence type="predicted"/>
<feature type="compositionally biased region" description="Low complexity" evidence="1">
    <location>
        <begin position="253"/>
        <end position="267"/>
    </location>
</feature>
<dbReference type="InterPro" id="IPR001012">
    <property type="entry name" value="UBX_dom"/>
</dbReference>
<dbReference type="OrthoDB" id="440781at2759"/>
<keyword evidence="4" id="KW-1185">Reference proteome</keyword>
<dbReference type="GO" id="GO:0006886">
    <property type="term" value="P:intracellular protein transport"/>
    <property type="evidence" value="ECO:0007669"/>
    <property type="project" value="TreeGrafter"/>
</dbReference>